<dbReference type="RefSeq" id="WP_162629269.1">
    <property type="nucleotide sequence ID" value="NZ_LS483250.1"/>
</dbReference>
<dbReference type="Gene3D" id="1.10.10.10">
    <property type="entry name" value="Winged helix-like DNA-binding domain superfamily/Winged helix DNA-binding domain"/>
    <property type="match status" value="1"/>
</dbReference>
<dbReference type="PROSITE" id="PS50995">
    <property type="entry name" value="HTH_MARR_2"/>
    <property type="match status" value="1"/>
</dbReference>
<evidence type="ECO:0000256" key="1">
    <source>
        <dbReference type="ARBA" id="ARBA00023015"/>
    </source>
</evidence>
<dbReference type="InterPro" id="IPR036388">
    <property type="entry name" value="WH-like_DNA-bd_sf"/>
</dbReference>
<accession>A0A330LTC4</accession>
<dbReference type="Pfam" id="PF12802">
    <property type="entry name" value="MarR_2"/>
    <property type="match status" value="1"/>
</dbReference>
<dbReference type="PRINTS" id="PR00598">
    <property type="entry name" value="HTHMARR"/>
</dbReference>
<keyword evidence="1" id="KW-0805">Transcription regulation</keyword>
<dbReference type="SUPFAM" id="SSF46785">
    <property type="entry name" value="Winged helix' DNA-binding domain"/>
    <property type="match status" value="1"/>
</dbReference>
<dbReference type="PANTHER" id="PTHR42756:SF1">
    <property type="entry name" value="TRANSCRIPTIONAL REPRESSOR OF EMRAB OPERON"/>
    <property type="match status" value="1"/>
</dbReference>
<evidence type="ECO:0000259" key="4">
    <source>
        <dbReference type="PROSITE" id="PS50995"/>
    </source>
</evidence>
<keyword evidence="3" id="KW-0804">Transcription</keyword>
<feature type="domain" description="HTH marR-type" evidence="4">
    <location>
        <begin position="25"/>
        <end position="160"/>
    </location>
</feature>
<evidence type="ECO:0000313" key="6">
    <source>
        <dbReference type="Proteomes" id="UP000250163"/>
    </source>
</evidence>
<keyword evidence="2" id="KW-0238">DNA-binding</keyword>
<reference evidence="6" key="1">
    <citation type="submission" date="2018-05" db="EMBL/GenBank/DDBJ databases">
        <authorList>
            <person name="Cea G.-C."/>
            <person name="William W."/>
        </authorList>
    </citation>
    <scope>NUCLEOTIDE SEQUENCE [LARGE SCALE GENOMIC DNA]</scope>
    <source>
        <strain evidence="6">DB21MT 5</strain>
    </source>
</reference>
<dbReference type="PANTHER" id="PTHR42756">
    <property type="entry name" value="TRANSCRIPTIONAL REGULATOR, MARR"/>
    <property type="match status" value="1"/>
</dbReference>
<gene>
    <name evidence="5" type="ORF">MORIYA_2552</name>
</gene>
<organism evidence="5 6">
    <name type="scientific">Moritella yayanosii</name>
    <dbReference type="NCBI Taxonomy" id="69539"/>
    <lineage>
        <taxon>Bacteria</taxon>
        <taxon>Pseudomonadati</taxon>
        <taxon>Pseudomonadota</taxon>
        <taxon>Gammaproteobacteria</taxon>
        <taxon>Alteromonadales</taxon>
        <taxon>Moritellaceae</taxon>
        <taxon>Moritella</taxon>
    </lineage>
</organism>
<dbReference type="InterPro" id="IPR036390">
    <property type="entry name" value="WH_DNA-bd_sf"/>
</dbReference>
<proteinExistence type="predicted"/>
<keyword evidence="6" id="KW-1185">Reference proteome</keyword>
<evidence type="ECO:0000256" key="3">
    <source>
        <dbReference type="ARBA" id="ARBA00023163"/>
    </source>
</evidence>
<dbReference type="GO" id="GO:0003677">
    <property type="term" value="F:DNA binding"/>
    <property type="evidence" value="ECO:0007669"/>
    <property type="project" value="UniProtKB-KW"/>
</dbReference>
<dbReference type="EMBL" id="LS483250">
    <property type="protein sequence ID" value="SQD79028.1"/>
    <property type="molecule type" value="Genomic_DNA"/>
</dbReference>
<evidence type="ECO:0000313" key="5">
    <source>
        <dbReference type="EMBL" id="SQD79028.1"/>
    </source>
</evidence>
<dbReference type="SMART" id="SM00347">
    <property type="entry name" value="HTH_MARR"/>
    <property type="match status" value="1"/>
</dbReference>
<dbReference type="GO" id="GO:0003700">
    <property type="term" value="F:DNA-binding transcription factor activity"/>
    <property type="evidence" value="ECO:0007669"/>
    <property type="project" value="InterPro"/>
</dbReference>
<sequence>MDNKNGLMSPKYVTLCKEAKKRGMDSEAIALLGQFFTLSAALTDMCVNNLNQFELLEGRFVSMLMINDKESAAPHEISTLTGLTRASITSTIDSLEKRDFAVREASRTDRRSLTVKLTAEGKATLDQTVTSQLNWLAGLTSSLDEDEKAAFKSILTKISNNM</sequence>
<dbReference type="InterPro" id="IPR000835">
    <property type="entry name" value="HTH_MarR-typ"/>
</dbReference>
<dbReference type="AlphaFoldDB" id="A0A330LTC4"/>
<dbReference type="KEGG" id="mya:MORIYA_2552"/>
<name>A0A330LTC4_9GAMM</name>
<dbReference type="Proteomes" id="UP000250163">
    <property type="component" value="Chromosome MORIYA"/>
</dbReference>
<protein>
    <submittedName>
        <fullName evidence="5">Transcriptional regulator, MarR family</fullName>
    </submittedName>
</protein>
<evidence type="ECO:0000256" key="2">
    <source>
        <dbReference type="ARBA" id="ARBA00023125"/>
    </source>
</evidence>